<evidence type="ECO:0000313" key="6">
    <source>
        <dbReference type="EMBL" id="MDT0268655.1"/>
    </source>
</evidence>
<keyword evidence="2" id="KW-0479">Metal-binding</keyword>
<dbReference type="Pfam" id="PF00383">
    <property type="entry name" value="dCMP_cyt_deam_1"/>
    <property type="match status" value="1"/>
</dbReference>
<protein>
    <submittedName>
        <fullName evidence="6">Cytidine deaminase</fullName>
        <ecNumber evidence="6">3.5.4.5</ecNumber>
    </submittedName>
</protein>
<organism evidence="6 7">
    <name type="scientific">Streptomyces chisholmiae</name>
    <dbReference type="NCBI Taxonomy" id="3075540"/>
    <lineage>
        <taxon>Bacteria</taxon>
        <taxon>Bacillati</taxon>
        <taxon>Actinomycetota</taxon>
        <taxon>Actinomycetes</taxon>
        <taxon>Kitasatosporales</taxon>
        <taxon>Streptomycetaceae</taxon>
        <taxon>Streptomyces</taxon>
    </lineage>
</organism>
<reference evidence="7" key="1">
    <citation type="submission" date="2023-07" db="EMBL/GenBank/DDBJ databases">
        <title>30 novel species of actinomycetes from the DSMZ collection.</title>
        <authorList>
            <person name="Nouioui I."/>
        </authorList>
    </citation>
    <scope>NUCLEOTIDE SEQUENCE [LARGE SCALE GENOMIC DNA]</scope>
    <source>
        <strain evidence="7">DSM 44915</strain>
    </source>
</reference>
<accession>A0ABU2JUN2</accession>
<dbReference type="Gene3D" id="3.40.50.300">
    <property type="entry name" value="P-loop containing nucleotide triphosphate hydrolases"/>
    <property type="match status" value="1"/>
</dbReference>
<dbReference type="PROSITE" id="PS51747">
    <property type="entry name" value="CYT_DCMP_DEAMINASES_2"/>
    <property type="match status" value="1"/>
</dbReference>
<evidence type="ECO:0000313" key="7">
    <source>
        <dbReference type="Proteomes" id="UP001183410"/>
    </source>
</evidence>
<dbReference type="InterPro" id="IPR002125">
    <property type="entry name" value="CMP_dCMP_dom"/>
</dbReference>
<dbReference type="SUPFAM" id="SSF52540">
    <property type="entry name" value="P-loop containing nucleoside triphosphate hydrolases"/>
    <property type="match status" value="1"/>
</dbReference>
<evidence type="ECO:0000256" key="4">
    <source>
        <dbReference type="ARBA" id="ARBA00022833"/>
    </source>
</evidence>
<evidence type="ECO:0000259" key="5">
    <source>
        <dbReference type="PROSITE" id="PS51747"/>
    </source>
</evidence>
<dbReference type="InterPro" id="IPR027417">
    <property type="entry name" value="P-loop_NTPase"/>
</dbReference>
<dbReference type="InterPro" id="IPR016193">
    <property type="entry name" value="Cytidine_deaminase-like"/>
</dbReference>
<proteinExistence type="inferred from homology"/>
<keyword evidence="4" id="KW-0862">Zinc</keyword>
<evidence type="ECO:0000256" key="3">
    <source>
        <dbReference type="ARBA" id="ARBA00022801"/>
    </source>
</evidence>
<dbReference type="InterPro" id="IPR050202">
    <property type="entry name" value="Cyt/Deoxycyt_deaminase"/>
</dbReference>
<dbReference type="PANTHER" id="PTHR11644:SF2">
    <property type="entry name" value="CYTIDINE DEAMINASE"/>
    <property type="match status" value="1"/>
</dbReference>
<dbReference type="Gene3D" id="3.40.140.10">
    <property type="entry name" value="Cytidine Deaminase, domain 2"/>
    <property type="match status" value="1"/>
</dbReference>
<dbReference type="GO" id="GO:0004126">
    <property type="term" value="F:cytidine deaminase activity"/>
    <property type="evidence" value="ECO:0007669"/>
    <property type="project" value="UniProtKB-EC"/>
</dbReference>
<dbReference type="RefSeq" id="WP_311668742.1">
    <property type="nucleotide sequence ID" value="NZ_JAVREO010000012.1"/>
</dbReference>
<comment type="similarity">
    <text evidence="1">Belongs to the cytidine and deoxycytidylate deaminase family.</text>
</comment>
<gene>
    <name evidence="6" type="ORF">RM844_20425</name>
</gene>
<dbReference type="InterPro" id="IPR016192">
    <property type="entry name" value="APOBEC/CMP_deaminase_Zn-bd"/>
</dbReference>
<dbReference type="SUPFAM" id="SSF53927">
    <property type="entry name" value="Cytidine deaminase-like"/>
    <property type="match status" value="1"/>
</dbReference>
<dbReference type="PROSITE" id="PS00903">
    <property type="entry name" value="CYT_DCMP_DEAMINASES_1"/>
    <property type="match status" value="1"/>
</dbReference>
<dbReference type="Proteomes" id="UP001183410">
    <property type="component" value="Unassembled WGS sequence"/>
</dbReference>
<keyword evidence="7" id="KW-1185">Reference proteome</keyword>
<feature type="domain" description="CMP/dCMP-type deaminase" evidence="5">
    <location>
        <begin position="202"/>
        <end position="334"/>
    </location>
</feature>
<dbReference type="PANTHER" id="PTHR11644">
    <property type="entry name" value="CYTIDINE DEAMINASE"/>
    <property type="match status" value="1"/>
</dbReference>
<dbReference type="EC" id="3.5.4.5" evidence="6"/>
<evidence type="ECO:0000256" key="2">
    <source>
        <dbReference type="ARBA" id="ARBA00022723"/>
    </source>
</evidence>
<sequence>MSTPHPPRLALFGLPGAGKSTTGALLRRRLEERGARVAVVRIAAPLYDVQRAFHERAGNPLAEGRQDGALLNFLGSHFRTAAPGFLLADFEQRCQDAVLAGAEVLICDDARPVDLDEVAKRGFTLVRINAPAELRRARKSGRGDRTSGDDEHPTEVGVLAVRPHHEIDNAGDLDQLGVRVDALLAGLAGGPAEPGPPVGQGTRLDALFRRAAATITPRYAENRHQIGAAILAGDGRVFTGLHVEAMVGRASVCAEAVALGKAREADATGLRLVLAVRHPKPSEADRRIRPVPPCGLCRELLLDYGPDIEAVVGPPDALTAVPMADLLPHKYVGTKWKATRAVESPAVRAHG</sequence>
<dbReference type="CDD" id="cd01283">
    <property type="entry name" value="cytidine_deaminase"/>
    <property type="match status" value="1"/>
</dbReference>
<dbReference type="NCBIfam" id="NF005314">
    <property type="entry name" value="PRK06848.1"/>
    <property type="match status" value="1"/>
</dbReference>
<comment type="caution">
    <text evidence="6">The sequence shown here is derived from an EMBL/GenBank/DDBJ whole genome shotgun (WGS) entry which is preliminary data.</text>
</comment>
<evidence type="ECO:0000256" key="1">
    <source>
        <dbReference type="ARBA" id="ARBA00006576"/>
    </source>
</evidence>
<dbReference type="EMBL" id="JAVREO010000012">
    <property type="protein sequence ID" value="MDT0268655.1"/>
    <property type="molecule type" value="Genomic_DNA"/>
</dbReference>
<name>A0ABU2JUN2_9ACTN</name>
<keyword evidence="3 6" id="KW-0378">Hydrolase</keyword>